<dbReference type="Proteomes" id="UP000324222">
    <property type="component" value="Unassembled WGS sequence"/>
</dbReference>
<feature type="compositionally biased region" description="Basic and acidic residues" evidence="1">
    <location>
        <begin position="50"/>
        <end position="60"/>
    </location>
</feature>
<keyword evidence="3" id="KW-1185">Reference proteome</keyword>
<organism evidence="2 3">
    <name type="scientific">Portunus trituberculatus</name>
    <name type="common">Swimming crab</name>
    <name type="synonym">Neptunus trituberculatus</name>
    <dbReference type="NCBI Taxonomy" id="210409"/>
    <lineage>
        <taxon>Eukaryota</taxon>
        <taxon>Metazoa</taxon>
        <taxon>Ecdysozoa</taxon>
        <taxon>Arthropoda</taxon>
        <taxon>Crustacea</taxon>
        <taxon>Multicrustacea</taxon>
        <taxon>Malacostraca</taxon>
        <taxon>Eumalacostraca</taxon>
        <taxon>Eucarida</taxon>
        <taxon>Decapoda</taxon>
        <taxon>Pleocyemata</taxon>
        <taxon>Brachyura</taxon>
        <taxon>Eubrachyura</taxon>
        <taxon>Portunoidea</taxon>
        <taxon>Portunidae</taxon>
        <taxon>Portuninae</taxon>
        <taxon>Portunus</taxon>
    </lineage>
</organism>
<evidence type="ECO:0000313" key="2">
    <source>
        <dbReference type="EMBL" id="MPC23962.1"/>
    </source>
</evidence>
<dbReference type="EMBL" id="VSRR010001272">
    <property type="protein sequence ID" value="MPC23962.1"/>
    <property type="molecule type" value="Genomic_DNA"/>
</dbReference>
<evidence type="ECO:0000256" key="1">
    <source>
        <dbReference type="SAM" id="MobiDB-lite"/>
    </source>
</evidence>
<evidence type="ECO:0000313" key="3">
    <source>
        <dbReference type="Proteomes" id="UP000324222"/>
    </source>
</evidence>
<reference evidence="2 3" key="1">
    <citation type="submission" date="2019-05" db="EMBL/GenBank/DDBJ databases">
        <title>Another draft genome of Portunus trituberculatus and its Hox gene families provides insights of decapod evolution.</title>
        <authorList>
            <person name="Jeong J.-H."/>
            <person name="Song I."/>
            <person name="Kim S."/>
            <person name="Choi T."/>
            <person name="Kim D."/>
            <person name="Ryu S."/>
            <person name="Kim W."/>
        </authorList>
    </citation>
    <scope>NUCLEOTIDE SEQUENCE [LARGE SCALE GENOMIC DNA]</scope>
    <source>
        <tissue evidence="2">Muscle</tissue>
    </source>
</reference>
<gene>
    <name evidence="2" type="ORF">E2C01_017031</name>
</gene>
<proteinExistence type="predicted"/>
<feature type="region of interest" description="Disordered" evidence="1">
    <location>
        <begin position="49"/>
        <end position="78"/>
    </location>
</feature>
<accession>A0A5B7DQK5</accession>
<sequence length="78" mass="8772">MSSLMDKQGRLTTETTELRLRLVECEKVQDSTQKLDKEVKEVISLGRFSEGGRRPTKVENEIAGGGGENYDKEREAGR</sequence>
<name>A0A5B7DQK5_PORTR</name>
<dbReference type="AlphaFoldDB" id="A0A5B7DQK5"/>
<feature type="compositionally biased region" description="Basic and acidic residues" evidence="1">
    <location>
        <begin position="69"/>
        <end position="78"/>
    </location>
</feature>
<comment type="caution">
    <text evidence="2">The sequence shown here is derived from an EMBL/GenBank/DDBJ whole genome shotgun (WGS) entry which is preliminary data.</text>
</comment>
<protein>
    <submittedName>
        <fullName evidence="2">Uncharacterized protein</fullName>
    </submittedName>
</protein>